<organism evidence="1 2">
    <name type="scientific">Gordonia soli NBRC 108243</name>
    <dbReference type="NCBI Taxonomy" id="1223545"/>
    <lineage>
        <taxon>Bacteria</taxon>
        <taxon>Bacillati</taxon>
        <taxon>Actinomycetota</taxon>
        <taxon>Actinomycetes</taxon>
        <taxon>Mycobacteriales</taxon>
        <taxon>Gordoniaceae</taxon>
        <taxon>Gordonia</taxon>
    </lineage>
</organism>
<evidence type="ECO:0000313" key="1">
    <source>
        <dbReference type="EMBL" id="GAC69347.1"/>
    </source>
</evidence>
<dbReference type="RefSeq" id="WP_007622323.1">
    <property type="nucleotide sequence ID" value="NZ_BANX01000023.1"/>
</dbReference>
<dbReference type="AlphaFoldDB" id="M0QPK0"/>
<protein>
    <submittedName>
        <fullName evidence="1">Uncharacterized protein</fullName>
    </submittedName>
</protein>
<dbReference type="Proteomes" id="UP000011666">
    <property type="component" value="Unassembled WGS sequence"/>
</dbReference>
<keyword evidence="2" id="KW-1185">Reference proteome</keyword>
<accession>M0QPK0</accession>
<reference evidence="1 2" key="1">
    <citation type="submission" date="2013-01" db="EMBL/GenBank/DDBJ databases">
        <title>Whole genome shotgun sequence of Gordonia soli NBRC 108243.</title>
        <authorList>
            <person name="Isaki-Nakamura S."/>
            <person name="Hosoyama A."/>
            <person name="Tsuchikane K."/>
            <person name="Ando Y."/>
            <person name="Baba S."/>
            <person name="Ohji S."/>
            <person name="Hamada M."/>
            <person name="Tamura T."/>
            <person name="Yamazoe A."/>
            <person name="Yamazaki S."/>
            <person name="Fujita N."/>
        </authorList>
    </citation>
    <scope>NUCLEOTIDE SEQUENCE [LARGE SCALE GENOMIC DNA]</scope>
    <source>
        <strain evidence="1 2">NBRC 108243</strain>
    </source>
</reference>
<comment type="caution">
    <text evidence="1">The sequence shown here is derived from an EMBL/GenBank/DDBJ whole genome shotgun (WGS) entry which is preliminary data.</text>
</comment>
<gene>
    <name evidence="1" type="ORF">GS4_23_01440</name>
</gene>
<sequence>MTTIERPDHSASQFTQINDAANSAAGAARDGDLRLEPDAAANAAKASALLLHSLQAAKRNIDRISQIPGLNGYDSDRRLRTERLEKKAHGGPGSLEKILDEHIASITALRDLYIAAGKAYQDTDFDGKKHFDAIDFNNLTVQTVDPTTGQPSGNFIPVVAPAPSGS</sequence>
<name>M0QPK0_9ACTN</name>
<dbReference type="EMBL" id="BANX01000023">
    <property type="protein sequence ID" value="GAC69347.1"/>
    <property type="molecule type" value="Genomic_DNA"/>
</dbReference>
<proteinExistence type="predicted"/>
<evidence type="ECO:0000313" key="2">
    <source>
        <dbReference type="Proteomes" id="UP000011666"/>
    </source>
</evidence>